<dbReference type="Pfam" id="PF04577">
    <property type="entry name" value="Glyco_transf_61"/>
    <property type="match status" value="1"/>
</dbReference>
<evidence type="ECO:0000259" key="1">
    <source>
        <dbReference type="Pfam" id="PF04577"/>
    </source>
</evidence>
<dbReference type="KEGG" id="achi:CDG60_03835"/>
<evidence type="ECO:0000313" key="3">
    <source>
        <dbReference type="Proteomes" id="UP000263753"/>
    </source>
</evidence>
<feature type="domain" description="Glycosyltransferase 61 catalytic" evidence="1">
    <location>
        <begin position="156"/>
        <end position="345"/>
    </location>
</feature>
<evidence type="ECO:0000313" key="2">
    <source>
        <dbReference type="EMBL" id="AXY55796.1"/>
    </source>
</evidence>
<dbReference type="EMBL" id="CP032134">
    <property type="protein sequence ID" value="AXY55796.1"/>
    <property type="molecule type" value="Genomic_DNA"/>
</dbReference>
<gene>
    <name evidence="2" type="ORF">CDG60_03835</name>
</gene>
<reference evidence="3" key="1">
    <citation type="submission" date="2018-09" db="EMBL/GenBank/DDBJ databases">
        <title>The complete genome of Acinetobacter sp. strain WCHAc010005.</title>
        <authorList>
            <person name="Hu Y."/>
            <person name="Long H."/>
            <person name="Feng Y."/>
            <person name="Zong Z."/>
        </authorList>
    </citation>
    <scope>NUCLEOTIDE SEQUENCE [LARGE SCALE GENOMIC DNA]</scope>
    <source>
        <strain evidence="3">WCHAc010005</strain>
    </source>
</reference>
<accession>A0A3B7LSY6</accession>
<dbReference type="InterPro" id="IPR049625">
    <property type="entry name" value="Glyco_transf_61_cat"/>
</dbReference>
<organism evidence="2 3">
    <name type="scientific">Acinetobacter chinensis</name>
    <dbReference type="NCBI Taxonomy" id="2004650"/>
    <lineage>
        <taxon>Bacteria</taxon>
        <taxon>Pseudomonadati</taxon>
        <taxon>Pseudomonadota</taxon>
        <taxon>Gammaproteobacteria</taxon>
        <taxon>Moraxellales</taxon>
        <taxon>Moraxellaceae</taxon>
        <taxon>Acinetobacter</taxon>
    </lineage>
</organism>
<dbReference type="GO" id="GO:0016757">
    <property type="term" value="F:glycosyltransferase activity"/>
    <property type="evidence" value="ECO:0007669"/>
    <property type="project" value="InterPro"/>
</dbReference>
<name>A0A3B7LSY6_9GAMM</name>
<proteinExistence type="predicted"/>
<sequence>MLGQWLVDYVKFKGFNLPGLYFTLLKFKKIYKKRVVWLDQLDHSHRKVDCAVHPCVSYSPAIDSSVDAVKAHSVEVKTSFYHFSNVLFNIRSSGFLLLESDTLILERLPEVSLNYCDYSAGFIRMHSESYALIRLNRKKIKLNRVLFLGGNGCFNYYHWIIELAPKILYLNEQLLEDYPVDCIVCDSAIENTASFRKILKALLAVAKIDLPIVFVDKYDEVYADEVLYISNMNNVVFNTVDKLSSVQYSHFSPSLLAETKNILIQSVKPEKAAYSRIFLARKETQARLYNQDEVLGYFMTQGFQPVYLEEYSFDEQIALFGAAEFIVGPSGAAWSNLIFCQKGCKGISWLPEKLSEFSVFSSLAKIFECDLRFVMTDQMADEQDIHSDYKVNVTDLQKLYEKMRD</sequence>
<keyword evidence="2" id="KW-0808">Transferase</keyword>
<protein>
    <submittedName>
        <fullName evidence="2">Glycosyltransferase family 61 protein</fullName>
    </submittedName>
</protein>
<dbReference type="Proteomes" id="UP000263753">
    <property type="component" value="Chromosome"/>
</dbReference>
<dbReference type="AlphaFoldDB" id="A0A3B7LSY6"/>